<dbReference type="Proteomes" id="UP001054945">
    <property type="component" value="Unassembled WGS sequence"/>
</dbReference>
<name>A0AAV4NYN9_CAEEX</name>
<organism evidence="1 2">
    <name type="scientific">Caerostris extrusa</name>
    <name type="common">Bark spider</name>
    <name type="synonym">Caerostris bankana</name>
    <dbReference type="NCBI Taxonomy" id="172846"/>
    <lineage>
        <taxon>Eukaryota</taxon>
        <taxon>Metazoa</taxon>
        <taxon>Ecdysozoa</taxon>
        <taxon>Arthropoda</taxon>
        <taxon>Chelicerata</taxon>
        <taxon>Arachnida</taxon>
        <taxon>Araneae</taxon>
        <taxon>Araneomorphae</taxon>
        <taxon>Entelegynae</taxon>
        <taxon>Araneoidea</taxon>
        <taxon>Araneidae</taxon>
        <taxon>Caerostris</taxon>
    </lineage>
</organism>
<protein>
    <submittedName>
        <fullName evidence="1">Uncharacterized protein</fullName>
    </submittedName>
</protein>
<sequence length="85" mass="9196">MVIGSFAVLTKSVSDLRKCHEPTCLASPKYHFGYSLQIHVSGALLGGYSGLIPFSSNAFCKNGKQPRLTSAMRPFRQALHTPVAT</sequence>
<keyword evidence="2" id="KW-1185">Reference proteome</keyword>
<gene>
    <name evidence="1" type="ORF">CEXT_157021</name>
</gene>
<evidence type="ECO:0000313" key="2">
    <source>
        <dbReference type="Proteomes" id="UP001054945"/>
    </source>
</evidence>
<comment type="caution">
    <text evidence="1">The sequence shown here is derived from an EMBL/GenBank/DDBJ whole genome shotgun (WGS) entry which is preliminary data.</text>
</comment>
<reference evidence="1 2" key="1">
    <citation type="submission" date="2021-06" db="EMBL/GenBank/DDBJ databases">
        <title>Caerostris extrusa draft genome.</title>
        <authorList>
            <person name="Kono N."/>
            <person name="Arakawa K."/>
        </authorList>
    </citation>
    <scope>NUCLEOTIDE SEQUENCE [LARGE SCALE GENOMIC DNA]</scope>
</reference>
<accession>A0AAV4NYN9</accession>
<proteinExistence type="predicted"/>
<evidence type="ECO:0000313" key="1">
    <source>
        <dbReference type="EMBL" id="GIX90010.1"/>
    </source>
</evidence>
<dbReference type="AlphaFoldDB" id="A0AAV4NYN9"/>
<dbReference type="EMBL" id="BPLR01021468">
    <property type="protein sequence ID" value="GIX90010.1"/>
    <property type="molecule type" value="Genomic_DNA"/>
</dbReference>